<dbReference type="Proteomes" id="UP000292082">
    <property type="component" value="Unassembled WGS sequence"/>
</dbReference>
<organism evidence="1 2">
    <name type="scientific">Dichomitus squalens</name>
    <dbReference type="NCBI Taxonomy" id="114155"/>
    <lineage>
        <taxon>Eukaryota</taxon>
        <taxon>Fungi</taxon>
        <taxon>Dikarya</taxon>
        <taxon>Basidiomycota</taxon>
        <taxon>Agaricomycotina</taxon>
        <taxon>Agaricomycetes</taxon>
        <taxon>Polyporales</taxon>
        <taxon>Polyporaceae</taxon>
        <taxon>Dichomitus</taxon>
    </lineage>
</organism>
<name>A0A4Q9P7V4_9APHY</name>
<accession>A0A4Q9P7V4</accession>
<evidence type="ECO:0000313" key="1">
    <source>
        <dbReference type="EMBL" id="TBU62049.1"/>
    </source>
</evidence>
<dbReference type="AlphaFoldDB" id="A0A4Q9P7V4"/>
<keyword evidence="2" id="KW-1185">Reference proteome</keyword>
<gene>
    <name evidence="1" type="ORF">BD310DRAFT_919507</name>
</gene>
<evidence type="ECO:0000313" key="2">
    <source>
        <dbReference type="Proteomes" id="UP000292082"/>
    </source>
</evidence>
<proteinExistence type="predicted"/>
<protein>
    <submittedName>
        <fullName evidence="1">Uncharacterized protein</fullName>
    </submittedName>
</protein>
<sequence length="83" mass="9230">MYTTPITQVQHRVVFGLQAPLRFIQFSQLSNTNTRPSTGFLRLTSVGSSLTAAVSLIPYVTPLHYTPPTRYHTPMPATDILLV</sequence>
<dbReference type="EMBL" id="ML145095">
    <property type="protein sequence ID" value="TBU62049.1"/>
    <property type="molecule type" value="Genomic_DNA"/>
</dbReference>
<reference evidence="1 2" key="1">
    <citation type="submission" date="2019-01" db="EMBL/GenBank/DDBJ databases">
        <title>Draft genome sequences of three monokaryotic isolates of the white-rot basidiomycete fungus Dichomitus squalens.</title>
        <authorList>
            <consortium name="DOE Joint Genome Institute"/>
            <person name="Lopez S.C."/>
            <person name="Andreopoulos B."/>
            <person name="Pangilinan J."/>
            <person name="Lipzen A."/>
            <person name="Riley R."/>
            <person name="Ahrendt S."/>
            <person name="Ng V."/>
            <person name="Barry K."/>
            <person name="Daum C."/>
            <person name="Grigoriev I.V."/>
            <person name="Hilden K.S."/>
            <person name="Makela M.R."/>
            <person name="de Vries R.P."/>
        </authorList>
    </citation>
    <scope>NUCLEOTIDE SEQUENCE [LARGE SCALE GENOMIC DNA]</scope>
    <source>
        <strain evidence="1 2">CBS 464.89</strain>
    </source>
</reference>